<dbReference type="Gene3D" id="1.25.40.10">
    <property type="entry name" value="Tetratricopeptide repeat domain"/>
    <property type="match status" value="2"/>
</dbReference>
<dbReference type="Pfam" id="PF13181">
    <property type="entry name" value="TPR_8"/>
    <property type="match status" value="2"/>
</dbReference>
<dbReference type="InterPro" id="IPR019734">
    <property type="entry name" value="TPR_rpt"/>
</dbReference>
<dbReference type="Proteomes" id="UP000422644">
    <property type="component" value="Chromosome"/>
</dbReference>
<protein>
    <submittedName>
        <fullName evidence="2">Sel1 repeat protein</fullName>
    </submittedName>
</protein>
<dbReference type="EMBL" id="AP019831">
    <property type="protein sequence ID" value="BBM44759.1"/>
    <property type="molecule type" value="Genomic_DNA"/>
</dbReference>
<dbReference type="InterPro" id="IPR006597">
    <property type="entry name" value="Sel1-like"/>
</dbReference>
<sequence>MIMNRKYVSFCVIFFIIILLCLYLYIMVLEKKENDNKKFEELIEKANEHIEAEDYKNAEKITKESLKYNKVKGYYYLGALYANYFNDKEKAKEAYMVAYKKKNFEAASMIGFIEEEKENFKEAEKWYKEGIKSNLEYSFYLIGNFYYNQNDMENAKKYLEKSAERKNGKAIYILAKIYYKEKNRERIKEYQKQLLERSQLYGVTKDMKKNIEYMLGNKNDNKYFDLVEKANEYIDKEEYKKAEEILLEASKLNKEGYYQIAEMYRYISIEEAIKKYEVAYEKGIVKAASNIGSYYYINKDTEKAKIWIQKAIDGGDVNSNFHMGELYDNARDLKKAYEYYSKAANNKNAVAMFSAGEIAFELGEEKLGKYWYNRILTEPGIENLTSQILKNINR</sequence>
<evidence type="ECO:0000313" key="2">
    <source>
        <dbReference type="EMBL" id="BBM44759.1"/>
    </source>
</evidence>
<evidence type="ECO:0000313" key="3">
    <source>
        <dbReference type="Proteomes" id="UP000422644"/>
    </source>
</evidence>
<keyword evidence="1" id="KW-1133">Transmembrane helix</keyword>
<dbReference type="SMART" id="SM00671">
    <property type="entry name" value="SEL1"/>
    <property type="match status" value="6"/>
</dbReference>
<dbReference type="SUPFAM" id="SSF81901">
    <property type="entry name" value="HCP-like"/>
    <property type="match status" value="2"/>
</dbReference>
<dbReference type="RefSeq" id="WP_155282544.1">
    <property type="nucleotide sequence ID" value="NZ_AP019831.1"/>
</dbReference>
<gene>
    <name evidence="2" type="ORF">JMUB3870_0877</name>
</gene>
<dbReference type="PANTHER" id="PTHR11102:SF160">
    <property type="entry name" value="ERAD-ASSOCIATED E3 UBIQUITIN-PROTEIN LIGASE COMPONENT HRD3"/>
    <property type="match status" value="1"/>
</dbReference>
<keyword evidence="1" id="KW-0472">Membrane</keyword>
<organism evidence="2 3">
    <name type="scientific">Leptotrichia trevisanii</name>
    <dbReference type="NCBI Taxonomy" id="109328"/>
    <lineage>
        <taxon>Bacteria</taxon>
        <taxon>Fusobacteriati</taxon>
        <taxon>Fusobacteriota</taxon>
        <taxon>Fusobacteriia</taxon>
        <taxon>Fusobacteriales</taxon>
        <taxon>Leptotrichiaceae</taxon>
        <taxon>Leptotrichia</taxon>
    </lineage>
</organism>
<reference evidence="2 3" key="1">
    <citation type="submission" date="2019-07" db="EMBL/GenBank/DDBJ databases">
        <title>Complete Genome Sequence of Leptotrichia trevisanii Strain JMUB3870.</title>
        <authorList>
            <person name="Watanabe S."/>
            <person name="Cui L."/>
        </authorList>
    </citation>
    <scope>NUCLEOTIDE SEQUENCE [LARGE SCALE GENOMIC DNA]</scope>
    <source>
        <strain evidence="2 3">JMUB3870</strain>
    </source>
</reference>
<dbReference type="PANTHER" id="PTHR11102">
    <property type="entry name" value="SEL-1-LIKE PROTEIN"/>
    <property type="match status" value="1"/>
</dbReference>
<evidence type="ECO:0000256" key="1">
    <source>
        <dbReference type="SAM" id="Phobius"/>
    </source>
</evidence>
<dbReference type="SMART" id="SM00028">
    <property type="entry name" value="TPR"/>
    <property type="match status" value="6"/>
</dbReference>
<accession>A0A510JZE4</accession>
<keyword evidence="1" id="KW-0812">Transmembrane</keyword>
<dbReference type="InterPro" id="IPR050767">
    <property type="entry name" value="Sel1_AlgK"/>
</dbReference>
<keyword evidence="3" id="KW-1185">Reference proteome</keyword>
<feature type="transmembrane region" description="Helical" evidence="1">
    <location>
        <begin position="7"/>
        <end position="28"/>
    </location>
</feature>
<dbReference type="AlphaFoldDB" id="A0A510JZE4"/>
<name>A0A510JZE4_9FUSO</name>
<proteinExistence type="predicted"/>
<dbReference type="OrthoDB" id="78762at2"/>
<dbReference type="InterPro" id="IPR011990">
    <property type="entry name" value="TPR-like_helical_dom_sf"/>
</dbReference>